<accession>A0A3M5WNU9</accession>
<dbReference type="Proteomes" id="UP000271152">
    <property type="component" value="Unassembled WGS sequence"/>
</dbReference>
<dbReference type="EMBL" id="RBUG01000108">
    <property type="protein sequence ID" value="RMU71257.1"/>
    <property type="molecule type" value="Genomic_DNA"/>
</dbReference>
<sequence length="188" mass="20554">MVAQQYLHTADNGPDINRSKELIMANEYVQNGDFSDGLAHWVTPEDFEPDFKPMGEGAGQSIKLNIGVAISQSIVDLRTKTLHIEFDVMSADLRLDEVLFVIAVGGYNQEGAMNLSPVIGLATQQWEHISGDIKFGELLEDFFLNISAPSEAFILAFSNSRLASPYGPVRFANLSLSTIDAEDADGND</sequence>
<gene>
    <name evidence="1" type="ORF">ALP23_04798</name>
</gene>
<comment type="caution">
    <text evidence="1">The sequence shown here is derived from an EMBL/GenBank/DDBJ whole genome shotgun (WGS) entry which is preliminary data.</text>
</comment>
<organism evidence="1 2">
    <name type="scientific">Pseudomonas syringae pv. apii</name>
    <dbReference type="NCBI Taxonomy" id="81036"/>
    <lineage>
        <taxon>Bacteria</taxon>
        <taxon>Pseudomonadati</taxon>
        <taxon>Pseudomonadota</taxon>
        <taxon>Gammaproteobacteria</taxon>
        <taxon>Pseudomonadales</taxon>
        <taxon>Pseudomonadaceae</taxon>
        <taxon>Pseudomonas</taxon>
    </lineage>
</organism>
<evidence type="ECO:0000313" key="1">
    <source>
        <dbReference type="EMBL" id="RMU71257.1"/>
    </source>
</evidence>
<reference evidence="1 2" key="1">
    <citation type="submission" date="2018-08" db="EMBL/GenBank/DDBJ databases">
        <title>Recombination of ecologically and evolutionarily significant loci maintains genetic cohesion in the Pseudomonas syringae species complex.</title>
        <authorList>
            <person name="Dillon M."/>
            <person name="Thakur S."/>
            <person name="Almeida R.N.D."/>
            <person name="Weir B.S."/>
            <person name="Guttman D.S."/>
        </authorList>
    </citation>
    <scope>NUCLEOTIDE SEQUENCE [LARGE SCALE GENOMIC DNA]</scope>
    <source>
        <strain evidence="1 2">ICMP 11947</strain>
    </source>
</reference>
<dbReference type="AlphaFoldDB" id="A0A3M5WNU9"/>
<protein>
    <submittedName>
        <fullName evidence="1">Uncharacterized protein</fullName>
    </submittedName>
</protein>
<name>A0A3M5WNU9_9PSED</name>
<proteinExistence type="predicted"/>
<evidence type="ECO:0000313" key="2">
    <source>
        <dbReference type="Proteomes" id="UP000271152"/>
    </source>
</evidence>